<feature type="domain" description="CCHC-type" evidence="2">
    <location>
        <begin position="283"/>
        <end position="298"/>
    </location>
</feature>
<dbReference type="SMART" id="SM00343">
    <property type="entry name" value="ZnF_C2HC"/>
    <property type="match status" value="1"/>
</dbReference>
<sequence>MDPRNRRRRGHLMAKAIGAVSLIAQVNAAAYLMCPNASRLHPATTSRIRSLPPHLPHSSSRALLPSAATKACSTRHNQRQRSPSPRFYVNEWADADIELSFHTTETNNTTSSSIPKEKKQLPPFKRLILQFATFLHTIKEIIRTRIIERCTVYILELENGKYYVGSTTNRKRRIREHIRRKGSKWTRVHKPIRVLREYKRIPSKFVLGMESRITAECMLEFGVNNVRGSMFCGTREFHVGDVATLTKFIGHYNDLNYRKVRNRLVETLPEAPRRVRVGYMDGRCFRCGKRGHFAARCPY</sequence>
<reference evidence="4 5" key="1">
    <citation type="submission" date="2024-10" db="EMBL/GenBank/DDBJ databases">
        <title>Updated reference genomes for cyclostephanoid diatoms.</title>
        <authorList>
            <person name="Roberts W.R."/>
            <person name="Alverson A.J."/>
        </authorList>
    </citation>
    <scope>NUCLEOTIDE SEQUENCE [LARGE SCALE GENOMIC DNA]</scope>
    <source>
        <strain evidence="4 5">AJA010-31</strain>
    </source>
</reference>
<dbReference type="GO" id="GO:0008270">
    <property type="term" value="F:zinc ion binding"/>
    <property type="evidence" value="ECO:0007669"/>
    <property type="project" value="UniProtKB-KW"/>
</dbReference>
<dbReference type="InterPro" id="IPR036875">
    <property type="entry name" value="Znf_CCHC_sf"/>
</dbReference>
<evidence type="ECO:0000259" key="2">
    <source>
        <dbReference type="PROSITE" id="PS50158"/>
    </source>
</evidence>
<proteinExistence type="predicted"/>
<dbReference type="SUPFAM" id="SSF82771">
    <property type="entry name" value="GIY-YIG endonuclease"/>
    <property type="match status" value="1"/>
</dbReference>
<comment type="caution">
    <text evidence="4">The sequence shown here is derived from an EMBL/GenBank/DDBJ whole genome shotgun (WGS) entry which is preliminary data.</text>
</comment>
<dbReference type="Proteomes" id="UP001530400">
    <property type="component" value="Unassembled WGS sequence"/>
</dbReference>
<dbReference type="PROSITE" id="PS50158">
    <property type="entry name" value="ZF_CCHC"/>
    <property type="match status" value="1"/>
</dbReference>
<dbReference type="EMBL" id="JALLPJ020000829">
    <property type="protein sequence ID" value="KAL3781858.1"/>
    <property type="molecule type" value="Genomic_DNA"/>
</dbReference>
<name>A0ABD3P1T0_9STRA</name>
<dbReference type="Pfam" id="PF01541">
    <property type="entry name" value="GIY-YIG"/>
    <property type="match status" value="1"/>
</dbReference>
<gene>
    <name evidence="4" type="ORF">ACHAWO_009224</name>
</gene>
<keyword evidence="1" id="KW-0863">Zinc-finger</keyword>
<evidence type="ECO:0000313" key="4">
    <source>
        <dbReference type="EMBL" id="KAL3781858.1"/>
    </source>
</evidence>
<accession>A0ABD3P1T0</accession>
<keyword evidence="1" id="KW-0479">Metal-binding</keyword>
<keyword evidence="1" id="KW-0862">Zinc</keyword>
<keyword evidence="5" id="KW-1185">Reference proteome</keyword>
<dbReference type="CDD" id="cd00719">
    <property type="entry name" value="GIY-YIG_SF"/>
    <property type="match status" value="1"/>
</dbReference>
<evidence type="ECO:0008006" key="6">
    <source>
        <dbReference type="Google" id="ProtNLM"/>
    </source>
</evidence>
<organism evidence="4 5">
    <name type="scientific">Cyclotella atomus</name>
    <dbReference type="NCBI Taxonomy" id="382360"/>
    <lineage>
        <taxon>Eukaryota</taxon>
        <taxon>Sar</taxon>
        <taxon>Stramenopiles</taxon>
        <taxon>Ochrophyta</taxon>
        <taxon>Bacillariophyta</taxon>
        <taxon>Coscinodiscophyceae</taxon>
        <taxon>Thalassiosirophycidae</taxon>
        <taxon>Stephanodiscales</taxon>
        <taxon>Stephanodiscaceae</taxon>
        <taxon>Cyclotella</taxon>
    </lineage>
</organism>
<dbReference type="InterPro" id="IPR000305">
    <property type="entry name" value="GIY-YIG_endonuc"/>
</dbReference>
<dbReference type="InterPro" id="IPR035901">
    <property type="entry name" value="GIY-YIG_endonuc_sf"/>
</dbReference>
<evidence type="ECO:0000256" key="1">
    <source>
        <dbReference type="PROSITE-ProRule" id="PRU00047"/>
    </source>
</evidence>
<dbReference type="AlphaFoldDB" id="A0ABD3P1T0"/>
<evidence type="ECO:0000259" key="3">
    <source>
        <dbReference type="PROSITE" id="PS50164"/>
    </source>
</evidence>
<evidence type="ECO:0000313" key="5">
    <source>
        <dbReference type="Proteomes" id="UP001530400"/>
    </source>
</evidence>
<dbReference type="InterPro" id="IPR001878">
    <property type="entry name" value="Znf_CCHC"/>
</dbReference>
<protein>
    <recommendedName>
        <fullName evidence="6">CCHC-type domain-containing protein</fullName>
    </recommendedName>
</protein>
<dbReference type="Pfam" id="PF00098">
    <property type="entry name" value="zf-CCHC"/>
    <property type="match status" value="1"/>
</dbReference>
<dbReference type="Gene3D" id="3.40.1440.10">
    <property type="entry name" value="GIY-YIG endonuclease"/>
    <property type="match status" value="1"/>
</dbReference>
<feature type="domain" description="GIY-YIG" evidence="3">
    <location>
        <begin position="148"/>
        <end position="225"/>
    </location>
</feature>
<dbReference type="SUPFAM" id="SSF57756">
    <property type="entry name" value="Retrovirus zinc finger-like domains"/>
    <property type="match status" value="1"/>
</dbReference>
<dbReference type="PROSITE" id="PS50164">
    <property type="entry name" value="GIY_YIG"/>
    <property type="match status" value="1"/>
</dbReference>